<dbReference type="PANTHER" id="PTHR11795">
    <property type="entry name" value="BRANCHED-CHAIN AMINO ACID TRANSPORT SYSTEM PERMEASE PROTEIN LIVH"/>
    <property type="match status" value="1"/>
</dbReference>
<dbReference type="Pfam" id="PF02653">
    <property type="entry name" value="BPD_transp_2"/>
    <property type="match status" value="1"/>
</dbReference>
<keyword evidence="5" id="KW-0029">Amino-acid transport</keyword>
<feature type="transmembrane region" description="Helical" evidence="9">
    <location>
        <begin position="257"/>
        <end position="277"/>
    </location>
</feature>
<dbReference type="InterPro" id="IPR001851">
    <property type="entry name" value="ABC_transp_permease"/>
</dbReference>
<evidence type="ECO:0000256" key="4">
    <source>
        <dbReference type="ARBA" id="ARBA00022692"/>
    </source>
</evidence>
<keyword evidence="4 9" id="KW-0812">Transmembrane</keyword>
<dbReference type="Proteomes" id="UP001469365">
    <property type="component" value="Unassembled WGS sequence"/>
</dbReference>
<evidence type="ECO:0000256" key="2">
    <source>
        <dbReference type="ARBA" id="ARBA00022448"/>
    </source>
</evidence>
<evidence type="ECO:0000256" key="6">
    <source>
        <dbReference type="ARBA" id="ARBA00022989"/>
    </source>
</evidence>
<comment type="subcellular location">
    <subcellularLocation>
        <location evidence="1">Cell membrane</location>
        <topology evidence="1">Multi-pass membrane protein</topology>
    </subcellularLocation>
</comment>
<keyword evidence="3" id="KW-1003">Cell membrane</keyword>
<protein>
    <submittedName>
        <fullName evidence="10">Branched-chain amino acid ABC transporter permease</fullName>
    </submittedName>
</protein>
<evidence type="ECO:0000256" key="1">
    <source>
        <dbReference type="ARBA" id="ARBA00004651"/>
    </source>
</evidence>
<comment type="similarity">
    <text evidence="8">Belongs to the binding-protein-dependent transport system permease family. LivHM subfamily.</text>
</comment>
<feature type="transmembrane region" description="Helical" evidence="9">
    <location>
        <begin position="62"/>
        <end position="83"/>
    </location>
</feature>
<keyword evidence="6 9" id="KW-1133">Transmembrane helix</keyword>
<name>A0ABU9DM26_9BACL</name>
<proteinExistence type="inferred from homology"/>
<feature type="transmembrane region" description="Helical" evidence="9">
    <location>
        <begin position="95"/>
        <end position="114"/>
    </location>
</feature>
<feature type="transmembrane region" description="Helical" evidence="9">
    <location>
        <begin position="6"/>
        <end position="28"/>
    </location>
</feature>
<evidence type="ECO:0000256" key="8">
    <source>
        <dbReference type="ARBA" id="ARBA00037998"/>
    </source>
</evidence>
<dbReference type="EMBL" id="JBBPCC010000009">
    <property type="protein sequence ID" value="MEK8129267.1"/>
    <property type="molecule type" value="Genomic_DNA"/>
</dbReference>
<feature type="transmembrane region" description="Helical" evidence="9">
    <location>
        <begin position="141"/>
        <end position="159"/>
    </location>
</feature>
<organism evidence="10 11">
    <name type="scientific">Paenibacillus filicis</name>
    <dbReference type="NCBI Taxonomy" id="669464"/>
    <lineage>
        <taxon>Bacteria</taxon>
        <taxon>Bacillati</taxon>
        <taxon>Bacillota</taxon>
        <taxon>Bacilli</taxon>
        <taxon>Bacillales</taxon>
        <taxon>Paenibacillaceae</taxon>
        <taxon>Paenibacillus</taxon>
    </lineage>
</organism>
<gene>
    <name evidence="10" type="ORF">WMW72_15275</name>
</gene>
<dbReference type="InterPro" id="IPR052157">
    <property type="entry name" value="BCAA_transport_permease"/>
</dbReference>
<dbReference type="CDD" id="cd06582">
    <property type="entry name" value="TM_PBP1_LivH_like"/>
    <property type="match status" value="1"/>
</dbReference>
<evidence type="ECO:0000256" key="9">
    <source>
        <dbReference type="SAM" id="Phobius"/>
    </source>
</evidence>
<keyword evidence="11" id="KW-1185">Reference proteome</keyword>
<feature type="transmembrane region" description="Helical" evidence="9">
    <location>
        <begin position="225"/>
        <end position="250"/>
    </location>
</feature>
<keyword evidence="7 9" id="KW-0472">Membrane</keyword>
<dbReference type="RefSeq" id="WP_341416368.1">
    <property type="nucleotide sequence ID" value="NZ_JBBPCC010000009.1"/>
</dbReference>
<evidence type="ECO:0000256" key="3">
    <source>
        <dbReference type="ARBA" id="ARBA00022475"/>
    </source>
</evidence>
<sequence>MLLEQLINGLTLGGVYALIALGFTLIFGVLKLMHIAHGDVFMFTGYLIVTLLGFYANLPFPVLLGVGIAASALLGWLTERLAFRPYRRSHEIVPLISGIGVSLILQNAAILIWGPEQHMFAIDWKPADLVIAGLRISGQRLWILFITLALMLLFNYWILRTRTGRAVRATASDPQTAQLMGIPTERMIVLTFIIGSAFAGAASVLVGALYGAIFPSLGFSVGLKAFAATLMGGLGSLSGAVAGGIALGVLEVLTASFLNVAYQDMVAMTVLILVLLLRPNGLLGKRVEEKL</sequence>
<evidence type="ECO:0000313" key="11">
    <source>
        <dbReference type="Proteomes" id="UP001469365"/>
    </source>
</evidence>
<keyword evidence="2" id="KW-0813">Transport</keyword>
<comment type="caution">
    <text evidence="10">The sequence shown here is derived from an EMBL/GenBank/DDBJ whole genome shotgun (WGS) entry which is preliminary data.</text>
</comment>
<evidence type="ECO:0000256" key="5">
    <source>
        <dbReference type="ARBA" id="ARBA00022970"/>
    </source>
</evidence>
<dbReference type="PANTHER" id="PTHR11795:SF445">
    <property type="entry name" value="AMINO ACID ABC TRANSPORTER PERMEASE PROTEIN"/>
    <property type="match status" value="1"/>
</dbReference>
<reference evidence="10 11" key="1">
    <citation type="submission" date="2024-04" db="EMBL/GenBank/DDBJ databases">
        <title>draft genome sequnece of Paenibacillus filicis.</title>
        <authorList>
            <person name="Kim D.-U."/>
        </authorList>
    </citation>
    <scope>NUCLEOTIDE SEQUENCE [LARGE SCALE GENOMIC DNA]</scope>
    <source>
        <strain evidence="10 11">KACC14197</strain>
    </source>
</reference>
<feature type="transmembrane region" description="Helical" evidence="9">
    <location>
        <begin position="188"/>
        <end position="213"/>
    </location>
</feature>
<accession>A0ABU9DM26</accession>
<evidence type="ECO:0000256" key="7">
    <source>
        <dbReference type="ARBA" id="ARBA00023136"/>
    </source>
</evidence>
<evidence type="ECO:0000313" key="10">
    <source>
        <dbReference type="EMBL" id="MEK8129267.1"/>
    </source>
</evidence>